<dbReference type="NCBIfam" id="TIGR00836">
    <property type="entry name" value="amt"/>
    <property type="match status" value="1"/>
</dbReference>
<keyword evidence="5 8" id="KW-1133">Transmembrane helix</keyword>
<feature type="transmembrane region" description="Helical" evidence="8">
    <location>
        <begin position="221"/>
        <end position="241"/>
    </location>
</feature>
<protein>
    <submittedName>
        <fullName evidence="10">Ammonium transporter</fullName>
    </submittedName>
</protein>
<dbReference type="GO" id="GO:0008519">
    <property type="term" value="F:ammonium channel activity"/>
    <property type="evidence" value="ECO:0007669"/>
    <property type="project" value="InterPro"/>
</dbReference>
<keyword evidence="6 8" id="KW-0472">Membrane</keyword>
<evidence type="ECO:0000256" key="2">
    <source>
        <dbReference type="ARBA" id="ARBA00005887"/>
    </source>
</evidence>
<dbReference type="InterPro" id="IPR024041">
    <property type="entry name" value="NH4_transpt_AmtB-like_dom"/>
</dbReference>
<feature type="transmembrane region" description="Helical" evidence="8">
    <location>
        <begin position="192"/>
        <end position="209"/>
    </location>
</feature>
<comment type="similarity">
    <text evidence="2">Belongs to the ammonia transporter channel (TC 1.A.11.2) family.</text>
</comment>
<dbReference type="EMBL" id="UOYO01000048">
    <property type="protein sequence ID" value="VAY88310.1"/>
    <property type="molecule type" value="Genomic_DNA"/>
</dbReference>
<dbReference type="AlphaFoldDB" id="A0A3B1DYI2"/>
<dbReference type="SUPFAM" id="SSF111352">
    <property type="entry name" value="Ammonium transporter"/>
    <property type="match status" value="1"/>
</dbReference>
<proteinExistence type="inferred from homology"/>
<dbReference type="PRINTS" id="PR00342">
    <property type="entry name" value="RHESUSRHD"/>
</dbReference>
<dbReference type="InterPro" id="IPR001905">
    <property type="entry name" value="Ammonium_transpt"/>
</dbReference>
<feature type="transmembrane region" description="Helical" evidence="8">
    <location>
        <begin position="340"/>
        <end position="361"/>
    </location>
</feature>
<dbReference type="InterPro" id="IPR029020">
    <property type="entry name" value="Ammonium/urea_transptr"/>
</dbReference>
<feature type="transmembrane region" description="Helical" evidence="8">
    <location>
        <begin position="381"/>
        <end position="406"/>
    </location>
</feature>
<sequence>MKTRLLWLIAIFLSPVLAFGANTLDTGNTAWMMISTAVVLLMTPAGLALFYGGMTRSKNVLNTYAMVVGAFVVAFVAWIVMGYSIAFGTNDSATLQTIFGGFNNILLNGISWTDLSGTYPTYVFIVFQGTFAAIAVAIASGSVIERIKFSTWLVFVAIWIIVVYAPITHMVWGGEGALLFDAGALDFAGGTVVHMNGGLAGLVLAILVGKRAGFNKIAMKPMSIMLTALGAALLWFGWFGFNGGSAFGANGIAGLAFLTTTFAPSVAAIVWIGLEYITYKRITLLGAVSGIVAGLVAITPAAGFVDVGGAFIIGAIGSVIAFYGVVGLKKKLGYDDSLDAFGIHFLSGLWGALAVALFAIKDNALLWDGPLKQSGDRIGQLLVQIESVVVVSLFTLIGTVIVYYIASFLTSGGRVDDETQSKGLDEVIHSEKVLHL</sequence>
<dbReference type="Gene3D" id="1.10.3430.10">
    <property type="entry name" value="Ammonium transporter AmtB like domains"/>
    <property type="match status" value="1"/>
</dbReference>
<comment type="subcellular location">
    <subcellularLocation>
        <location evidence="1">Membrane</location>
        <topology evidence="1">Multi-pass membrane protein</topology>
    </subcellularLocation>
</comment>
<dbReference type="PROSITE" id="PS01219">
    <property type="entry name" value="AMMONIUM_TRANSP"/>
    <property type="match status" value="1"/>
</dbReference>
<feature type="transmembrane region" description="Helical" evidence="8">
    <location>
        <begin position="64"/>
        <end position="86"/>
    </location>
</feature>
<feature type="transmembrane region" description="Helical" evidence="8">
    <location>
        <begin position="30"/>
        <end position="52"/>
    </location>
</feature>
<evidence type="ECO:0000256" key="6">
    <source>
        <dbReference type="ARBA" id="ARBA00023136"/>
    </source>
</evidence>
<evidence type="ECO:0000256" key="4">
    <source>
        <dbReference type="ARBA" id="ARBA00022692"/>
    </source>
</evidence>
<evidence type="ECO:0000259" key="9">
    <source>
        <dbReference type="Pfam" id="PF00909"/>
    </source>
</evidence>
<name>A0A3B1DYI2_9ZZZZ</name>
<accession>A0A3B1DYI2</accession>
<feature type="transmembrane region" description="Helical" evidence="8">
    <location>
        <begin position="247"/>
        <end position="272"/>
    </location>
</feature>
<feature type="transmembrane region" description="Helical" evidence="8">
    <location>
        <begin position="151"/>
        <end position="172"/>
    </location>
</feature>
<evidence type="ECO:0000256" key="3">
    <source>
        <dbReference type="ARBA" id="ARBA00022448"/>
    </source>
</evidence>
<dbReference type="InterPro" id="IPR002229">
    <property type="entry name" value="RhesusRHD"/>
</dbReference>
<dbReference type="InterPro" id="IPR018047">
    <property type="entry name" value="Ammonium_transpt_CS"/>
</dbReference>
<keyword evidence="3" id="KW-0813">Transport</keyword>
<feature type="transmembrane region" description="Helical" evidence="8">
    <location>
        <begin position="310"/>
        <end position="328"/>
    </location>
</feature>
<feature type="transmembrane region" description="Helical" evidence="8">
    <location>
        <begin position="284"/>
        <end position="304"/>
    </location>
</feature>
<evidence type="ECO:0000313" key="10">
    <source>
        <dbReference type="EMBL" id="VAY88310.1"/>
    </source>
</evidence>
<feature type="transmembrane region" description="Helical" evidence="8">
    <location>
        <begin position="122"/>
        <end position="144"/>
    </location>
</feature>
<feature type="domain" description="Ammonium transporter AmtB-like" evidence="9">
    <location>
        <begin position="30"/>
        <end position="432"/>
    </location>
</feature>
<evidence type="ECO:0000256" key="7">
    <source>
        <dbReference type="ARBA" id="ARBA00023177"/>
    </source>
</evidence>
<dbReference type="PANTHER" id="PTHR43029:SF10">
    <property type="entry name" value="AMMONIUM TRANSPORTER MEP2"/>
    <property type="match status" value="1"/>
</dbReference>
<evidence type="ECO:0000256" key="1">
    <source>
        <dbReference type="ARBA" id="ARBA00004141"/>
    </source>
</evidence>
<dbReference type="PANTHER" id="PTHR43029">
    <property type="entry name" value="AMMONIUM TRANSPORTER MEP2"/>
    <property type="match status" value="1"/>
</dbReference>
<keyword evidence="4 8" id="KW-0812">Transmembrane</keyword>
<keyword evidence="7" id="KW-0924">Ammonia transport</keyword>
<organism evidence="10">
    <name type="scientific">hydrothermal vent metagenome</name>
    <dbReference type="NCBI Taxonomy" id="652676"/>
    <lineage>
        <taxon>unclassified sequences</taxon>
        <taxon>metagenomes</taxon>
        <taxon>ecological metagenomes</taxon>
    </lineage>
</organism>
<reference evidence="10" key="1">
    <citation type="submission" date="2018-10" db="EMBL/GenBank/DDBJ databases">
        <authorList>
            <person name="Aoki K."/>
        </authorList>
    </citation>
    <scope>NUCLEOTIDE SEQUENCE</scope>
</reference>
<evidence type="ECO:0000256" key="8">
    <source>
        <dbReference type="SAM" id="Phobius"/>
    </source>
</evidence>
<dbReference type="Pfam" id="PF00909">
    <property type="entry name" value="Ammonium_transp"/>
    <property type="match status" value="1"/>
</dbReference>
<gene>
    <name evidence="10" type="ORF">MNB_ARC-1_1198</name>
</gene>
<dbReference type="GO" id="GO:0005886">
    <property type="term" value="C:plasma membrane"/>
    <property type="evidence" value="ECO:0007669"/>
    <property type="project" value="InterPro"/>
</dbReference>
<evidence type="ECO:0000256" key="5">
    <source>
        <dbReference type="ARBA" id="ARBA00022989"/>
    </source>
</evidence>